<organism evidence="1 2">
    <name type="scientific">Nonomuraea insulae</name>
    <dbReference type="NCBI Taxonomy" id="1616787"/>
    <lineage>
        <taxon>Bacteria</taxon>
        <taxon>Bacillati</taxon>
        <taxon>Actinomycetota</taxon>
        <taxon>Actinomycetes</taxon>
        <taxon>Streptosporangiales</taxon>
        <taxon>Streptosporangiaceae</taxon>
        <taxon>Nonomuraea</taxon>
    </lineage>
</organism>
<dbReference type="Gene3D" id="1.20.90.10">
    <property type="entry name" value="Phospholipase A2 domain"/>
    <property type="match status" value="1"/>
</dbReference>
<sequence>MIALSPLIVPLLPFGGLAQVAPTPPGYADPATGSWLTSAIDLSEDGLLVSRNHTIGRRGDPVRTNERVLGPGWQLQPLGGMLGSRLYDHSDHGYMDIELNSGAESHRYLADPSRPSTFVYSSGIMVRNGDGTFTHTDETGLVITWSQVRGQFLPVSVGLADGDFQSVTYDAHGRVHRLISPATPGADCRKPDSALCSTATLIYAHRTTATPSTFGEVSGLLASIDYDAAGDTPPMTAITYRYDALEHLRQVRDLRRPGAAGDPGRRFAYTYSGSGDITKMTTTEEGSWHLTYSSPGTLANAARQTMRLGARACPSPYAADYMLRGMCKTNVDVRQGASKVMRPPFWKGTLTGGSVMGITNDGCSAPIVGNKPTYWLDFRAACDSHDYGYGLIRNRLNGEQNGLDRSRRTHVDAVFLAIMKERICAGITGTVADPFRGTQSSKRSICLSYANTFYKAVRAKGDGAL</sequence>
<dbReference type="Pfam" id="PF09056">
    <property type="entry name" value="Phospholip_A2_3"/>
    <property type="match status" value="1"/>
</dbReference>
<accession>A0ABW1CLF6</accession>
<reference evidence="2" key="1">
    <citation type="journal article" date="2019" name="Int. J. Syst. Evol. Microbiol.">
        <title>The Global Catalogue of Microorganisms (GCM) 10K type strain sequencing project: providing services to taxonomists for standard genome sequencing and annotation.</title>
        <authorList>
            <consortium name="The Broad Institute Genomics Platform"/>
            <consortium name="The Broad Institute Genome Sequencing Center for Infectious Disease"/>
            <person name="Wu L."/>
            <person name="Ma J."/>
        </authorList>
    </citation>
    <scope>NUCLEOTIDE SEQUENCE [LARGE SCALE GENOMIC DNA]</scope>
    <source>
        <strain evidence="2">CCUG 53903</strain>
    </source>
</reference>
<dbReference type="GO" id="GO:0004623">
    <property type="term" value="F:phospholipase A2 activity"/>
    <property type="evidence" value="ECO:0007669"/>
    <property type="project" value="UniProtKB-EC"/>
</dbReference>
<dbReference type="Proteomes" id="UP001596058">
    <property type="component" value="Unassembled WGS sequence"/>
</dbReference>
<gene>
    <name evidence="1" type="ORF">ACFPZ3_19975</name>
</gene>
<comment type="caution">
    <text evidence="1">The sequence shown here is derived from an EMBL/GenBank/DDBJ whole genome shotgun (WGS) entry which is preliminary data.</text>
</comment>
<dbReference type="SUPFAM" id="SSF48619">
    <property type="entry name" value="Phospholipase A2, PLA2"/>
    <property type="match status" value="1"/>
</dbReference>
<evidence type="ECO:0000313" key="1">
    <source>
        <dbReference type="EMBL" id="MFC5826152.1"/>
    </source>
</evidence>
<protein>
    <submittedName>
        <fullName evidence="1">Phospholipase A2</fullName>
        <ecNumber evidence="1">3.1.1.4</ecNumber>
    </submittedName>
</protein>
<proteinExistence type="predicted"/>
<evidence type="ECO:0000313" key="2">
    <source>
        <dbReference type="Proteomes" id="UP001596058"/>
    </source>
</evidence>
<keyword evidence="1" id="KW-0378">Hydrolase</keyword>
<name>A0ABW1CLF6_9ACTN</name>
<dbReference type="InterPro" id="IPR015141">
    <property type="entry name" value="PLipase_A2_prok/fun"/>
</dbReference>
<dbReference type="EC" id="3.1.1.4" evidence="1"/>
<dbReference type="Gene3D" id="2.180.10.10">
    <property type="entry name" value="RHS repeat-associated core"/>
    <property type="match status" value="1"/>
</dbReference>
<dbReference type="InterPro" id="IPR036444">
    <property type="entry name" value="PLipase_A2_dom_sf"/>
</dbReference>
<dbReference type="RefSeq" id="WP_379515657.1">
    <property type="nucleotide sequence ID" value="NZ_JBHSPA010000023.1"/>
</dbReference>
<keyword evidence="2" id="KW-1185">Reference proteome</keyword>
<dbReference type="EMBL" id="JBHSPA010000023">
    <property type="protein sequence ID" value="MFC5826152.1"/>
    <property type="molecule type" value="Genomic_DNA"/>
</dbReference>